<dbReference type="OrthoDB" id="15006at2"/>
<dbReference type="InterPro" id="IPR019734">
    <property type="entry name" value="TPR_rpt"/>
</dbReference>
<proteinExistence type="predicted"/>
<protein>
    <submittedName>
        <fullName evidence="1">Putative negative regulator of RcsB-dependent stress response</fullName>
    </submittedName>
</protein>
<gene>
    <name evidence="1" type="ORF">BCF55_0173</name>
</gene>
<dbReference type="Proteomes" id="UP000267841">
    <property type="component" value="Unassembled WGS sequence"/>
</dbReference>
<comment type="caution">
    <text evidence="1">The sequence shown here is derived from an EMBL/GenBank/DDBJ whole genome shotgun (WGS) entry which is preliminary data.</text>
</comment>
<name>A0A497XNN5_9AQUI</name>
<evidence type="ECO:0000313" key="1">
    <source>
        <dbReference type="EMBL" id="RLJ69914.1"/>
    </source>
</evidence>
<keyword evidence="2" id="KW-1185">Reference proteome</keyword>
<dbReference type="EMBL" id="RCCJ01000001">
    <property type="protein sequence ID" value="RLJ69914.1"/>
    <property type="molecule type" value="Genomic_DNA"/>
</dbReference>
<dbReference type="InterPro" id="IPR011990">
    <property type="entry name" value="TPR-like_helical_dom_sf"/>
</dbReference>
<dbReference type="Pfam" id="PF13174">
    <property type="entry name" value="TPR_6"/>
    <property type="match status" value="1"/>
</dbReference>
<dbReference type="SUPFAM" id="SSF48452">
    <property type="entry name" value="TPR-like"/>
    <property type="match status" value="1"/>
</dbReference>
<reference evidence="1 2" key="1">
    <citation type="submission" date="2018-10" db="EMBL/GenBank/DDBJ databases">
        <title>Genomic Encyclopedia of Archaeal and Bacterial Type Strains, Phase II (KMG-II): from individual species to whole genera.</title>
        <authorList>
            <person name="Goeker M."/>
        </authorList>
    </citation>
    <scope>NUCLEOTIDE SEQUENCE [LARGE SCALE GENOMIC DNA]</scope>
    <source>
        <strain evidence="1 2">DSM 16510</strain>
    </source>
</reference>
<evidence type="ECO:0000313" key="2">
    <source>
        <dbReference type="Proteomes" id="UP000267841"/>
    </source>
</evidence>
<dbReference type="AlphaFoldDB" id="A0A497XNN5"/>
<accession>A0A497XNN5</accession>
<organism evidence="1 2">
    <name type="scientific">Hydrogenivirga caldilitoris</name>
    <dbReference type="NCBI Taxonomy" id="246264"/>
    <lineage>
        <taxon>Bacteria</taxon>
        <taxon>Pseudomonadati</taxon>
        <taxon>Aquificota</taxon>
        <taxon>Aquificia</taxon>
        <taxon>Aquificales</taxon>
        <taxon>Aquificaceae</taxon>
        <taxon>Hydrogenivirga</taxon>
    </lineage>
</organism>
<dbReference type="RefSeq" id="WP_121008870.1">
    <property type="nucleotide sequence ID" value="NZ_RCCJ01000001.1"/>
</dbReference>
<sequence>MILNRDLLIGILLALLVAGAVGGFNYWKKYEEKRLDRLAEMVYLYEKGELKREEVEQKVKGTPYYPYFLAITSGETSQMLDSVEDPDVKKLFIEKASFLLYSKKKYEEALGKLSHIGKEDFNYPSATLLRAFIYEAKGDKEGALKLYKELIKDYPDTYFARISRAQLYSLEGN</sequence>
<dbReference type="Gene3D" id="1.25.40.10">
    <property type="entry name" value="Tetratricopeptide repeat domain"/>
    <property type="match status" value="1"/>
</dbReference>